<evidence type="ECO:0000313" key="2">
    <source>
        <dbReference type="Proteomes" id="UP000054324"/>
    </source>
</evidence>
<dbReference type="SUPFAM" id="SSF57903">
    <property type="entry name" value="FYVE/PHD zinc finger"/>
    <property type="match status" value="1"/>
</dbReference>
<gene>
    <name evidence="1" type="ORF">T265_08718</name>
</gene>
<sequence length="64" mass="7535">MTSIYTDCPLQPLIDHNRCGQNSCPSNVKRGMQCHTCKAWWHFKCTDCTRIIVEFYYSNKQFGK</sequence>
<dbReference type="RefSeq" id="XP_009172862.1">
    <property type="nucleotide sequence ID" value="XM_009174598.1"/>
</dbReference>
<dbReference type="Proteomes" id="UP000054324">
    <property type="component" value="Unassembled WGS sequence"/>
</dbReference>
<dbReference type="KEGG" id="ovi:T265_08718"/>
<dbReference type="InterPro" id="IPR011011">
    <property type="entry name" value="Znf_FYVE_PHD"/>
</dbReference>
<name>A0A075A7F9_OPIVI</name>
<dbReference type="AlphaFoldDB" id="A0A075A7F9"/>
<proteinExistence type="predicted"/>
<dbReference type="CTD" id="20322897"/>
<organism evidence="1 2">
    <name type="scientific">Opisthorchis viverrini</name>
    <name type="common">Southeast Asian liver fluke</name>
    <dbReference type="NCBI Taxonomy" id="6198"/>
    <lineage>
        <taxon>Eukaryota</taxon>
        <taxon>Metazoa</taxon>
        <taxon>Spiralia</taxon>
        <taxon>Lophotrochozoa</taxon>
        <taxon>Platyhelminthes</taxon>
        <taxon>Trematoda</taxon>
        <taxon>Digenea</taxon>
        <taxon>Opisthorchiida</taxon>
        <taxon>Opisthorchiata</taxon>
        <taxon>Opisthorchiidae</taxon>
        <taxon>Opisthorchis</taxon>
    </lineage>
</organism>
<reference evidence="1 2" key="1">
    <citation type="submission" date="2013-11" db="EMBL/GenBank/DDBJ databases">
        <title>Opisthorchis viverrini - life in the bile duct.</title>
        <authorList>
            <person name="Young N.D."/>
            <person name="Nagarajan N."/>
            <person name="Lin S.J."/>
            <person name="Korhonen P.K."/>
            <person name="Jex A.R."/>
            <person name="Hall R.S."/>
            <person name="Safavi-Hemami H."/>
            <person name="Kaewkong W."/>
            <person name="Bertrand D."/>
            <person name="Gao S."/>
            <person name="Seet Q."/>
            <person name="Wongkham S."/>
            <person name="Teh B.T."/>
            <person name="Wongkham C."/>
            <person name="Intapan P.M."/>
            <person name="Maleewong W."/>
            <person name="Yang X."/>
            <person name="Hu M."/>
            <person name="Wang Z."/>
            <person name="Hofmann A."/>
            <person name="Sternberg P.W."/>
            <person name="Tan P."/>
            <person name="Wang J."/>
            <person name="Gasser R.B."/>
        </authorList>
    </citation>
    <scope>NUCLEOTIDE SEQUENCE [LARGE SCALE GENOMIC DNA]</scope>
</reference>
<dbReference type="EMBL" id="KL596851">
    <property type="protein sequence ID" value="KER23394.1"/>
    <property type="molecule type" value="Genomic_DNA"/>
</dbReference>
<keyword evidence="2" id="KW-1185">Reference proteome</keyword>
<dbReference type="GeneID" id="20322897"/>
<protein>
    <submittedName>
        <fullName evidence="1">Uncharacterized protein</fullName>
    </submittedName>
</protein>
<accession>A0A075A7F9</accession>
<evidence type="ECO:0000313" key="1">
    <source>
        <dbReference type="EMBL" id="KER23394.1"/>
    </source>
</evidence>